<organism evidence="6 7">
    <name type="scientific">Anaerobaca lacustris</name>
    <dbReference type="NCBI Taxonomy" id="3044600"/>
    <lineage>
        <taxon>Bacteria</taxon>
        <taxon>Pseudomonadati</taxon>
        <taxon>Planctomycetota</taxon>
        <taxon>Phycisphaerae</taxon>
        <taxon>Sedimentisphaerales</taxon>
        <taxon>Anaerobacaceae</taxon>
        <taxon>Anaerobaca</taxon>
    </lineage>
</organism>
<keyword evidence="7" id="KW-1185">Reference proteome</keyword>
<dbReference type="AlphaFoldDB" id="A0AAW6U2T0"/>
<sequence length="326" mass="37499">MWKNYLRQILPDKSVTRIRSAMAKRDRDRRRKIPFTEDDLLFALEHVCGVRKGDVLFVHSSIDGLAMDVPPRRILEMLIDAVGPEGTILMPSYPKLPSYMYFRSEQVWDVRRTPSYSGLITEIFRRMEGTRRSLHPTKSVAVRGRLRDEMIAEHHTNVRPYAATSPYFKFVENGGKAIGIGVSARYIAFIHTIDDYLAERFPMNVYAEKIASGRVIDYAGREITVSTLVHDFHVRYDPVGFLRRNVPKERADSVVYKGREFFYADARTVFETGVELAEKGVTVCSGPLRGFLRSVAEIRFVHRRSGARERRRQESAVCVPERKAHS</sequence>
<evidence type="ECO:0000256" key="3">
    <source>
        <dbReference type="ARBA" id="ARBA00022679"/>
    </source>
</evidence>
<dbReference type="Pfam" id="PF02522">
    <property type="entry name" value="Antibiotic_NAT"/>
    <property type="match status" value="1"/>
</dbReference>
<keyword evidence="5" id="KW-0046">Antibiotic resistance</keyword>
<evidence type="ECO:0000256" key="2">
    <source>
        <dbReference type="ARBA" id="ARBA00012882"/>
    </source>
</evidence>
<evidence type="ECO:0000256" key="4">
    <source>
        <dbReference type="ARBA" id="ARBA00023315"/>
    </source>
</evidence>
<protein>
    <recommendedName>
        <fullName evidence="2 5">Aminoglycoside N(3)-acetyltransferase</fullName>
        <ecNumber evidence="5">2.3.1.-</ecNumber>
    </recommendedName>
</protein>
<comment type="caution">
    <text evidence="6">The sequence shown here is derived from an EMBL/GenBank/DDBJ whole genome shotgun (WGS) entry which is preliminary data.</text>
</comment>
<dbReference type="Proteomes" id="UP001431776">
    <property type="component" value="Unassembled WGS sequence"/>
</dbReference>
<comment type="similarity">
    <text evidence="1 5">Belongs to the antibiotic N-acetyltransferase family.</text>
</comment>
<evidence type="ECO:0000313" key="7">
    <source>
        <dbReference type="Proteomes" id="UP001431776"/>
    </source>
</evidence>
<dbReference type="GO" id="GO:0046677">
    <property type="term" value="P:response to antibiotic"/>
    <property type="evidence" value="ECO:0007669"/>
    <property type="project" value="UniProtKB-KW"/>
</dbReference>
<evidence type="ECO:0000256" key="1">
    <source>
        <dbReference type="ARBA" id="ARBA00006383"/>
    </source>
</evidence>
<dbReference type="GO" id="GO:0046353">
    <property type="term" value="F:aminoglycoside 3-N-acetyltransferase activity"/>
    <property type="evidence" value="ECO:0007669"/>
    <property type="project" value="UniProtKB-EC"/>
</dbReference>
<reference evidence="6" key="1">
    <citation type="submission" date="2023-05" db="EMBL/GenBank/DDBJ databases">
        <title>Anaerotaeda fermentans gen. nov., sp. nov., a novel anaerobic planctomycete of the new family within the order Sedimentisphaerales isolated from Taman Peninsula, Russia.</title>
        <authorList>
            <person name="Khomyakova M.A."/>
            <person name="Merkel A.Y."/>
            <person name="Slobodkin A.I."/>
        </authorList>
    </citation>
    <scope>NUCLEOTIDE SEQUENCE</scope>
    <source>
        <strain evidence="6">M17dextr</strain>
    </source>
</reference>
<keyword evidence="4 5" id="KW-0012">Acyltransferase</keyword>
<evidence type="ECO:0000256" key="5">
    <source>
        <dbReference type="RuleBase" id="RU365031"/>
    </source>
</evidence>
<comment type="catalytic activity">
    <reaction evidence="5">
        <text>a 2-deoxystreptamine antibiotic + acetyl-CoA = an N(3)-acetyl-2-deoxystreptamine antibiotic + CoA + H(+)</text>
        <dbReference type="Rhea" id="RHEA:12665"/>
        <dbReference type="ChEBI" id="CHEBI:15378"/>
        <dbReference type="ChEBI" id="CHEBI:57287"/>
        <dbReference type="ChEBI" id="CHEBI:57288"/>
        <dbReference type="ChEBI" id="CHEBI:57921"/>
        <dbReference type="ChEBI" id="CHEBI:77452"/>
        <dbReference type="EC" id="2.3.1.81"/>
    </reaction>
</comment>
<dbReference type="RefSeq" id="WP_349244927.1">
    <property type="nucleotide sequence ID" value="NZ_JASCXX010000011.1"/>
</dbReference>
<dbReference type="SUPFAM" id="SSF110710">
    <property type="entry name" value="TTHA0583/YokD-like"/>
    <property type="match status" value="1"/>
</dbReference>
<evidence type="ECO:0000313" key="6">
    <source>
        <dbReference type="EMBL" id="MDI6449518.1"/>
    </source>
</evidence>
<gene>
    <name evidence="6" type="ORF">QJ522_10735</name>
</gene>
<proteinExistence type="inferred from homology"/>
<dbReference type="InterPro" id="IPR003679">
    <property type="entry name" value="Amioglycoside_AcTrfase"/>
</dbReference>
<accession>A0AAW6U2T0</accession>
<dbReference type="InterPro" id="IPR028345">
    <property type="entry name" value="Antibiotic_NAT-like"/>
</dbReference>
<keyword evidence="3 5" id="KW-0808">Transferase</keyword>
<dbReference type="EMBL" id="JASCXX010000011">
    <property type="protein sequence ID" value="MDI6449518.1"/>
    <property type="molecule type" value="Genomic_DNA"/>
</dbReference>
<dbReference type="PANTHER" id="PTHR11104">
    <property type="entry name" value="AMINOGLYCOSIDE N3-ACETYLTRANSFERASE"/>
    <property type="match status" value="1"/>
</dbReference>
<name>A0AAW6U2T0_9BACT</name>
<dbReference type="PANTHER" id="PTHR11104:SF0">
    <property type="entry name" value="SPBETA PROPHAGE-DERIVED AMINOGLYCOSIDE N(3')-ACETYLTRANSFERASE-LIKE PROTEIN YOKD"/>
    <property type="match status" value="1"/>
</dbReference>
<dbReference type="EC" id="2.3.1.-" evidence="5"/>